<dbReference type="Proteomes" id="UP000245790">
    <property type="component" value="Unassembled WGS sequence"/>
</dbReference>
<keyword evidence="1" id="KW-0812">Transmembrane</keyword>
<sequence length="118" mass="13369">MMRKSIVIISTFLAMFVFGMVAYHYLSPKVVVENKSETTYKELIITLPKSGLSFGPILPGESSTIYYSPQGESGELKYRLIFENNTVAKGVIPYSKRIEWGRKVKFVIKQSHNVTVTN</sequence>
<dbReference type="OrthoDB" id="6264948at2"/>
<organism evidence="2 3">
    <name type="scientific">Pleionea mediterranea</name>
    <dbReference type="NCBI Taxonomy" id="523701"/>
    <lineage>
        <taxon>Bacteria</taxon>
        <taxon>Pseudomonadati</taxon>
        <taxon>Pseudomonadota</taxon>
        <taxon>Gammaproteobacteria</taxon>
        <taxon>Oceanospirillales</taxon>
        <taxon>Pleioneaceae</taxon>
        <taxon>Pleionea</taxon>
    </lineage>
</organism>
<name>A0A316FD87_9GAMM</name>
<evidence type="ECO:0000256" key="1">
    <source>
        <dbReference type="SAM" id="Phobius"/>
    </source>
</evidence>
<evidence type="ECO:0000313" key="2">
    <source>
        <dbReference type="EMBL" id="PWK46369.1"/>
    </source>
</evidence>
<keyword evidence="1" id="KW-0472">Membrane</keyword>
<keyword evidence="3" id="KW-1185">Reference proteome</keyword>
<comment type="caution">
    <text evidence="2">The sequence shown here is derived from an EMBL/GenBank/DDBJ whole genome shotgun (WGS) entry which is preliminary data.</text>
</comment>
<gene>
    <name evidence="2" type="ORF">C8D97_11354</name>
</gene>
<evidence type="ECO:0000313" key="3">
    <source>
        <dbReference type="Proteomes" id="UP000245790"/>
    </source>
</evidence>
<accession>A0A316FD87</accession>
<feature type="transmembrane region" description="Helical" evidence="1">
    <location>
        <begin position="6"/>
        <end position="26"/>
    </location>
</feature>
<protein>
    <submittedName>
        <fullName evidence="2">Uncharacterized protein</fullName>
    </submittedName>
</protein>
<keyword evidence="1" id="KW-1133">Transmembrane helix</keyword>
<reference evidence="2 3" key="1">
    <citation type="submission" date="2018-05" db="EMBL/GenBank/DDBJ databases">
        <title>Genomic Encyclopedia of Type Strains, Phase IV (KMG-IV): sequencing the most valuable type-strain genomes for metagenomic binning, comparative biology and taxonomic classification.</title>
        <authorList>
            <person name="Goeker M."/>
        </authorList>
    </citation>
    <scope>NUCLEOTIDE SEQUENCE [LARGE SCALE GENOMIC DNA]</scope>
    <source>
        <strain evidence="2 3">DSM 25350</strain>
    </source>
</reference>
<dbReference type="RefSeq" id="WP_146196168.1">
    <property type="nucleotide sequence ID" value="NZ_QGGU01000013.1"/>
</dbReference>
<dbReference type="AlphaFoldDB" id="A0A316FD87"/>
<proteinExistence type="predicted"/>
<dbReference type="EMBL" id="QGGU01000013">
    <property type="protein sequence ID" value="PWK46369.1"/>
    <property type="molecule type" value="Genomic_DNA"/>
</dbReference>